<keyword evidence="9" id="KW-0472">Membrane</keyword>
<feature type="transmembrane region" description="Helical" evidence="9">
    <location>
        <begin position="25"/>
        <end position="42"/>
    </location>
</feature>
<evidence type="ECO:0000256" key="8">
    <source>
        <dbReference type="SAM" id="MobiDB-lite"/>
    </source>
</evidence>
<name>A0A8S9SMN5_BRACR</name>
<feature type="compositionally biased region" description="Basic and acidic residues" evidence="8">
    <location>
        <begin position="386"/>
        <end position="396"/>
    </location>
</feature>
<evidence type="ECO:0000256" key="1">
    <source>
        <dbReference type="ARBA" id="ARBA00001971"/>
    </source>
</evidence>
<dbReference type="GO" id="GO:0020037">
    <property type="term" value="F:heme binding"/>
    <property type="evidence" value="ECO:0007669"/>
    <property type="project" value="InterPro"/>
</dbReference>
<proteinExistence type="inferred from homology"/>
<comment type="similarity">
    <text evidence="2">Belongs to the cytochrome P450 family.</text>
</comment>
<feature type="region of interest" description="Disordered" evidence="8">
    <location>
        <begin position="352"/>
        <end position="491"/>
    </location>
</feature>
<keyword evidence="4" id="KW-0479">Metal-binding</keyword>
<feature type="compositionally biased region" description="Basic and acidic residues" evidence="8">
    <location>
        <begin position="408"/>
        <end position="440"/>
    </location>
</feature>
<feature type="compositionally biased region" description="Basic and acidic residues" evidence="8">
    <location>
        <begin position="478"/>
        <end position="491"/>
    </location>
</feature>
<dbReference type="InterPro" id="IPR036396">
    <property type="entry name" value="Cyt_P450_sf"/>
</dbReference>
<dbReference type="Gene3D" id="1.10.630.10">
    <property type="entry name" value="Cytochrome P450"/>
    <property type="match status" value="1"/>
</dbReference>
<keyword evidence="6" id="KW-0408">Iron</keyword>
<dbReference type="InterPro" id="IPR001128">
    <property type="entry name" value="Cyt_P450"/>
</dbReference>
<dbReference type="AlphaFoldDB" id="A0A8S9SMN5"/>
<feature type="compositionally biased region" description="Low complexity" evidence="8">
    <location>
        <begin position="468"/>
        <end position="477"/>
    </location>
</feature>
<dbReference type="EMBL" id="QGKX02000004">
    <property type="protein sequence ID" value="KAF3601290.1"/>
    <property type="molecule type" value="Genomic_DNA"/>
</dbReference>
<dbReference type="PANTHER" id="PTHR47944:SF4">
    <property type="entry name" value="OS09G0441700 PROTEIN"/>
    <property type="match status" value="1"/>
</dbReference>
<reference evidence="10" key="1">
    <citation type="submission" date="2019-12" db="EMBL/GenBank/DDBJ databases">
        <title>Genome sequencing and annotation of Brassica cretica.</title>
        <authorList>
            <person name="Studholme D.J."/>
            <person name="Sarris P."/>
        </authorList>
    </citation>
    <scope>NUCLEOTIDE SEQUENCE</scope>
    <source>
        <strain evidence="10">PFS-109/04</strain>
        <tissue evidence="10">Leaf</tissue>
    </source>
</reference>
<evidence type="ECO:0000256" key="3">
    <source>
        <dbReference type="ARBA" id="ARBA00022617"/>
    </source>
</evidence>
<keyword evidence="7" id="KW-0503">Monooxygenase</keyword>
<organism evidence="10 11">
    <name type="scientific">Brassica cretica</name>
    <name type="common">Mustard</name>
    <dbReference type="NCBI Taxonomy" id="69181"/>
    <lineage>
        <taxon>Eukaryota</taxon>
        <taxon>Viridiplantae</taxon>
        <taxon>Streptophyta</taxon>
        <taxon>Embryophyta</taxon>
        <taxon>Tracheophyta</taxon>
        <taxon>Spermatophyta</taxon>
        <taxon>Magnoliopsida</taxon>
        <taxon>eudicotyledons</taxon>
        <taxon>Gunneridae</taxon>
        <taxon>Pentapetalae</taxon>
        <taxon>rosids</taxon>
        <taxon>malvids</taxon>
        <taxon>Brassicales</taxon>
        <taxon>Brassicaceae</taxon>
        <taxon>Brassiceae</taxon>
        <taxon>Brassica</taxon>
    </lineage>
</organism>
<dbReference type="GO" id="GO:0016705">
    <property type="term" value="F:oxidoreductase activity, acting on paired donors, with incorporation or reduction of molecular oxygen"/>
    <property type="evidence" value="ECO:0007669"/>
    <property type="project" value="InterPro"/>
</dbReference>
<protein>
    <submittedName>
        <fullName evidence="10">Uncharacterized protein</fullName>
    </submittedName>
</protein>
<evidence type="ECO:0000256" key="6">
    <source>
        <dbReference type="ARBA" id="ARBA00023004"/>
    </source>
</evidence>
<evidence type="ECO:0000313" key="11">
    <source>
        <dbReference type="Proteomes" id="UP000712600"/>
    </source>
</evidence>
<dbReference type="GO" id="GO:0005506">
    <property type="term" value="F:iron ion binding"/>
    <property type="evidence" value="ECO:0007669"/>
    <property type="project" value="InterPro"/>
</dbReference>
<keyword evidence="5" id="KW-0560">Oxidoreductase</keyword>
<evidence type="ECO:0000256" key="7">
    <source>
        <dbReference type="ARBA" id="ARBA00023033"/>
    </source>
</evidence>
<dbReference type="Proteomes" id="UP000712600">
    <property type="component" value="Unassembled WGS sequence"/>
</dbReference>
<evidence type="ECO:0000256" key="2">
    <source>
        <dbReference type="ARBA" id="ARBA00010617"/>
    </source>
</evidence>
<feature type="transmembrane region" description="Helical" evidence="9">
    <location>
        <begin position="540"/>
        <end position="566"/>
    </location>
</feature>
<dbReference type="Pfam" id="PF00067">
    <property type="entry name" value="p450"/>
    <property type="match status" value="1"/>
</dbReference>
<evidence type="ECO:0000256" key="4">
    <source>
        <dbReference type="ARBA" id="ARBA00022723"/>
    </source>
</evidence>
<keyword evidence="9" id="KW-1133">Transmembrane helix</keyword>
<evidence type="ECO:0000256" key="5">
    <source>
        <dbReference type="ARBA" id="ARBA00023002"/>
    </source>
</evidence>
<feature type="compositionally biased region" description="Basic and acidic residues" evidence="8">
    <location>
        <begin position="450"/>
        <end position="466"/>
    </location>
</feature>
<evidence type="ECO:0000256" key="9">
    <source>
        <dbReference type="SAM" id="Phobius"/>
    </source>
</evidence>
<dbReference type="GO" id="GO:0004497">
    <property type="term" value="F:monooxygenase activity"/>
    <property type="evidence" value="ECO:0007669"/>
    <property type="project" value="UniProtKB-KW"/>
</dbReference>
<gene>
    <name evidence="10" type="ORF">F2Q69_00032683</name>
</gene>
<dbReference type="PANTHER" id="PTHR47944">
    <property type="entry name" value="CYTOCHROME P450 98A9"/>
    <property type="match status" value="1"/>
</dbReference>
<dbReference type="SUPFAM" id="SSF48264">
    <property type="entry name" value="Cytochrome P450"/>
    <property type="match status" value="1"/>
</dbReference>
<accession>A0A8S9SMN5</accession>
<keyword evidence="9" id="KW-0812">Transmembrane</keyword>
<comment type="cofactor">
    <cofactor evidence="1">
        <name>heme</name>
        <dbReference type="ChEBI" id="CHEBI:30413"/>
    </cofactor>
</comment>
<comment type="caution">
    <text evidence="10">The sequence shown here is derived from an EMBL/GenBank/DDBJ whole genome shotgun (WGS) entry which is preliminary data.</text>
</comment>
<keyword evidence="3" id="KW-0349">Heme</keyword>
<sequence>MNTFTSNSSDLTSTTTQTSPFSNMYLLRTLQAFVAITLVMLLKKVFTTDKKKLSLPPGPTGWPIIGMVPTMLKSRPVFRWLHSIMKQLNTEIACVRLGNTHVITVTCPKIAREILKQQDALFASRPMTYAQNVLSNGYKTCVITPFGEQFKKMRKVVMTELVCPARHRWLHQKRAEENDHLTAWVYNLVKNSGSVDFRFVTRHYCGNAIKKLMFGTRTFSENTAPDGGPTAEDIEHMEAMFEALGFTFSFCISDYLPMLTGLDLNGHEKIMRDSSAIMDKYHDPIVDARIKMWREGKRTQIEDFLDIFISIKDEQGNPLLTADEIKPTIKVCAKRRGSRAEVSAEVRAQRVARRGRTAGGDAVGEGVPEWEITSARRGESAGAGERAGREDRRGHESGGVGGRAGKGRTGDGRAGEGRGSRDRGEGRAGEGRGSRAEVRAQRFSRRGSRGGREEGGWRERMRRERATSAQRGESAGAGEREEKIGEDRKERERVGENECAGKLRSSIWCFVTSVCDAKLLIVKSAFVVVSIPDVRSVDQYLCSLILTVLLCYGSSDVLAGLALLLLDVNNFPAI</sequence>
<evidence type="ECO:0000313" key="10">
    <source>
        <dbReference type="EMBL" id="KAF3601290.1"/>
    </source>
</evidence>